<dbReference type="InterPro" id="IPR005467">
    <property type="entry name" value="His_kinase_dom"/>
</dbReference>
<dbReference type="PROSITE" id="PS50110">
    <property type="entry name" value="RESPONSE_REGULATORY"/>
    <property type="match status" value="1"/>
</dbReference>
<keyword evidence="4" id="KW-1003">Cell membrane</keyword>
<feature type="transmembrane region" description="Helical" evidence="14">
    <location>
        <begin position="272"/>
        <end position="294"/>
    </location>
</feature>
<feature type="modified residue" description="Phosphohistidine" evidence="12">
    <location>
        <position position="878"/>
    </location>
</feature>
<dbReference type="InterPro" id="IPR008207">
    <property type="entry name" value="Sig_transdc_His_kin_Hpt_dom"/>
</dbReference>
<keyword evidence="10" id="KW-0902">Two-component regulatory system</keyword>
<dbReference type="Gene3D" id="3.40.50.2300">
    <property type="match status" value="1"/>
</dbReference>
<dbReference type="Proteomes" id="UP000829708">
    <property type="component" value="Chromosome"/>
</dbReference>
<evidence type="ECO:0000256" key="11">
    <source>
        <dbReference type="ARBA" id="ARBA00023136"/>
    </source>
</evidence>
<dbReference type="CDD" id="cd00088">
    <property type="entry name" value="HPT"/>
    <property type="match status" value="1"/>
</dbReference>
<dbReference type="SUPFAM" id="SSF52172">
    <property type="entry name" value="CheY-like"/>
    <property type="match status" value="1"/>
</dbReference>
<dbReference type="SMART" id="SM00448">
    <property type="entry name" value="REC"/>
    <property type="match status" value="1"/>
</dbReference>
<keyword evidence="6 14" id="KW-0812">Transmembrane</keyword>
<evidence type="ECO:0000259" key="16">
    <source>
        <dbReference type="PROSITE" id="PS50110"/>
    </source>
</evidence>
<evidence type="ECO:0000256" key="5">
    <source>
        <dbReference type="ARBA" id="ARBA00022553"/>
    </source>
</evidence>
<evidence type="ECO:0000256" key="2">
    <source>
        <dbReference type="ARBA" id="ARBA00004651"/>
    </source>
</evidence>
<dbReference type="PANTHER" id="PTHR45339:SF1">
    <property type="entry name" value="HYBRID SIGNAL TRANSDUCTION HISTIDINE KINASE J"/>
    <property type="match status" value="1"/>
</dbReference>
<evidence type="ECO:0000256" key="7">
    <source>
        <dbReference type="ARBA" id="ARBA00022741"/>
    </source>
</evidence>
<dbReference type="EMBL" id="CP094929">
    <property type="protein sequence ID" value="UOM50561.1"/>
    <property type="molecule type" value="Genomic_DNA"/>
</dbReference>
<feature type="domain" description="Response regulatory" evidence="16">
    <location>
        <begin position="701"/>
        <end position="817"/>
    </location>
</feature>
<dbReference type="RefSeq" id="WP_244771949.1">
    <property type="nucleotide sequence ID" value="NZ_CP094929.1"/>
</dbReference>
<keyword evidence="5 13" id="KW-0597">Phosphoprotein</keyword>
<dbReference type="InterPro" id="IPR003661">
    <property type="entry name" value="HisK_dim/P_dom"/>
</dbReference>
<evidence type="ECO:0000256" key="3">
    <source>
        <dbReference type="ARBA" id="ARBA00012438"/>
    </source>
</evidence>
<dbReference type="Pfam" id="PF02518">
    <property type="entry name" value="HATPase_c"/>
    <property type="match status" value="1"/>
</dbReference>
<dbReference type="SMART" id="SM00062">
    <property type="entry name" value="PBPb"/>
    <property type="match status" value="1"/>
</dbReference>
<dbReference type="InterPro" id="IPR036890">
    <property type="entry name" value="HATPase_C_sf"/>
</dbReference>
<evidence type="ECO:0000256" key="13">
    <source>
        <dbReference type="PROSITE-ProRule" id="PRU00169"/>
    </source>
</evidence>
<dbReference type="SUPFAM" id="SSF55874">
    <property type="entry name" value="ATPase domain of HSP90 chaperone/DNA topoisomerase II/histidine kinase"/>
    <property type="match status" value="1"/>
</dbReference>
<comment type="subcellular location">
    <subcellularLocation>
        <location evidence="2">Cell membrane</location>
        <topology evidence="2">Multi-pass membrane protein</topology>
    </subcellularLocation>
</comment>
<dbReference type="Gene3D" id="3.30.565.10">
    <property type="entry name" value="Histidine kinase-like ATPase, C-terminal domain"/>
    <property type="match status" value="1"/>
</dbReference>
<dbReference type="Pfam" id="PF00497">
    <property type="entry name" value="SBP_bac_3"/>
    <property type="match status" value="1"/>
</dbReference>
<dbReference type="SUPFAM" id="SSF47384">
    <property type="entry name" value="Homodimeric domain of signal transducing histidine kinase"/>
    <property type="match status" value="1"/>
</dbReference>
<dbReference type="Gene3D" id="3.40.190.10">
    <property type="entry name" value="Periplasmic binding protein-like II"/>
    <property type="match status" value="2"/>
</dbReference>
<dbReference type="InterPro" id="IPR003594">
    <property type="entry name" value="HATPase_dom"/>
</dbReference>
<dbReference type="PRINTS" id="PR00344">
    <property type="entry name" value="BCTRLSENSOR"/>
</dbReference>
<evidence type="ECO:0000256" key="12">
    <source>
        <dbReference type="PROSITE-ProRule" id="PRU00110"/>
    </source>
</evidence>
<evidence type="ECO:0000256" key="8">
    <source>
        <dbReference type="ARBA" id="ARBA00022840"/>
    </source>
</evidence>
<dbReference type="CDD" id="cd00082">
    <property type="entry name" value="HisKA"/>
    <property type="match status" value="1"/>
</dbReference>
<comment type="catalytic activity">
    <reaction evidence="1">
        <text>ATP + protein L-histidine = ADP + protein N-phospho-L-histidine.</text>
        <dbReference type="EC" id="2.7.13.3"/>
    </reaction>
</comment>
<feature type="domain" description="HPt" evidence="17">
    <location>
        <begin position="839"/>
        <end position="935"/>
    </location>
</feature>
<protein>
    <recommendedName>
        <fullName evidence="3">histidine kinase</fullName>
        <ecNumber evidence="3">2.7.13.3</ecNumber>
    </recommendedName>
</protein>
<keyword evidence="11 14" id="KW-0472">Membrane</keyword>
<evidence type="ECO:0000256" key="1">
    <source>
        <dbReference type="ARBA" id="ARBA00000085"/>
    </source>
</evidence>
<proteinExistence type="predicted"/>
<evidence type="ECO:0000259" key="15">
    <source>
        <dbReference type="PROSITE" id="PS50109"/>
    </source>
</evidence>
<dbReference type="InterPro" id="IPR001789">
    <property type="entry name" value="Sig_transdc_resp-reg_receiver"/>
</dbReference>
<evidence type="ECO:0000256" key="6">
    <source>
        <dbReference type="ARBA" id="ARBA00022692"/>
    </source>
</evidence>
<dbReference type="PANTHER" id="PTHR45339">
    <property type="entry name" value="HYBRID SIGNAL TRANSDUCTION HISTIDINE KINASE J"/>
    <property type="match status" value="1"/>
</dbReference>
<dbReference type="InterPro" id="IPR004358">
    <property type="entry name" value="Sig_transdc_His_kin-like_C"/>
</dbReference>
<dbReference type="CDD" id="cd17546">
    <property type="entry name" value="REC_hyHK_CKI1_RcsC-like"/>
    <property type="match status" value="1"/>
</dbReference>
<feature type="modified residue" description="4-aspartylphosphate" evidence="13">
    <location>
        <position position="752"/>
    </location>
</feature>
<evidence type="ECO:0000313" key="19">
    <source>
        <dbReference type="Proteomes" id="UP000829708"/>
    </source>
</evidence>
<dbReference type="Pfam" id="PF00072">
    <property type="entry name" value="Response_reg"/>
    <property type="match status" value="1"/>
</dbReference>
<keyword evidence="7" id="KW-0547">Nucleotide-binding</keyword>
<dbReference type="InterPro" id="IPR001638">
    <property type="entry name" value="Solute-binding_3/MltF_N"/>
</dbReference>
<dbReference type="EC" id="2.7.13.3" evidence="3"/>
<sequence>MRSRNRIKVCLFLMLFLAIFSLSGSDEKLQFSREEARFLAAHPTIRIGIDPKFVPFEFISNEGKHGGITADVLSLVAERTGLTFIYDPSLSWTQTVQKTRERSIDLLAAVGYTQARAQYMTYLKPYLQFQRAIIVQKSNTSISSFEDLKHRQVAVQRDSSHEGFLLYYPEITMRQYDTVEEALLAVNRGEEVAFVGNEATSIYLSRTLGLTELQFVPIAEGGLQDLHMAVRSDWPQLATILQKTLDSISEEEMARILDRWIRYESRSDLAPIIRLVGIIVSILVIILGSSLFWVSRLREAVKEKDAAQKQAQQADLEKSRFLARVSHEIRTPLNGIRGMSYLLEKTSLEAAQLRYVKAISGATQTMQSIINDILEFSRLDEDRIILEHIPFTLDDVLENCISIESYLIHQKGLLFRLHQAEGVPQHLIGDPTRLSQILINLLNNAVKFTENGSIELSVEAQEMQDQACVLRFEVKDSGIGMDARQLENLFKPFVQANASIHRKYGGSGLGLSIVKALVEKMDGKLSVTSESGKGSCFTAVIPYTLDARGSEEEQSRRRSIDFSAIKALVVCSDRYLDDRIRSLFYEYKIQGESVSSPSLAAKLLESGNYFDLVVVEISDSLTFSDSLAGIMEKQAHKRPKVLALVHDDSKQKSSAFIDVVLPLPLINSVLFNALLHLFGRGEGEAQESDSSKQTAAALPLQILVVEDNATNQIIAKEILQRQGWSIHLADNGKIGYEKFLALEGVLDVVLMDLHMDVMDGYESSTLIRSKNETIPIIITSADLMETVRKRCMQIGVNDLVGKPYDPDQLIEKVAKLGIPYHQSRRSIDFERGVFSIGGDQQLYLRVLFAFIAELEQLIPSIKKAIEEQNLHTAAELAHKAKGSTGSIGALEAQKLCANLQQTLQNGRMPPEEALLTVYIELEKVLLEAKEYVSKA</sequence>
<evidence type="ECO:0000256" key="10">
    <source>
        <dbReference type="ARBA" id="ARBA00023012"/>
    </source>
</evidence>
<dbReference type="Pfam" id="PF00512">
    <property type="entry name" value="HisKA"/>
    <property type="match status" value="1"/>
</dbReference>
<keyword evidence="8" id="KW-0067">ATP-binding</keyword>
<dbReference type="SMART" id="SM00073">
    <property type="entry name" value="HPT"/>
    <property type="match status" value="1"/>
</dbReference>
<evidence type="ECO:0000256" key="14">
    <source>
        <dbReference type="SAM" id="Phobius"/>
    </source>
</evidence>
<reference evidence="19" key="1">
    <citation type="journal article" date="2024" name="J Bioinform Genom">
        <title>Complete genome sequence of the type strain bacterium Sphaerochaeta associata GLS2t (VKM B-2742)t.</title>
        <authorList>
            <person name="Troshina O.Y."/>
            <person name="Tepeeva A.N."/>
            <person name="Arzamasceva V.O."/>
            <person name="Whitman W.B."/>
            <person name="Varghese N."/>
            <person name="Shapiro N."/>
            <person name="Woyke T."/>
            <person name="Kripides N.C."/>
            <person name="Vasilenko O.V."/>
        </authorList>
    </citation>
    <scope>NUCLEOTIDE SEQUENCE [LARGE SCALE GENOMIC DNA]</scope>
    <source>
        <strain evidence="19">GLS2T</strain>
    </source>
</reference>
<dbReference type="SMART" id="SM00388">
    <property type="entry name" value="HisKA"/>
    <property type="match status" value="1"/>
</dbReference>
<dbReference type="Pfam" id="PF01627">
    <property type="entry name" value="Hpt"/>
    <property type="match status" value="1"/>
</dbReference>
<accession>A0ABY4D8T9</accession>
<feature type="domain" description="Histidine kinase" evidence="15">
    <location>
        <begin position="324"/>
        <end position="545"/>
    </location>
</feature>
<dbReference type="SUPFAM" id="SSF47226">
    <property type="entry name" value="Histidine-containing phosphotransfer domain, HPT domain"/>
    <property type="match status" value="1"/>
</dbReference>
<dbReference type="SMART" id="SM00387">
    <property type="entry name" value="HATPase_c"/>
    <property type="match status" value="1"/>
</dbReference>
<organism evidence="18 19">
    <name type="scientific">Sphaerochaeta associata</name>
    <dbReference type="NCBI Taxonomy" id="1129264"/>
    <lineage>
        <taxon>Bacteria</taxon>
        <taxon>Pseudomonadati</taxon>
        <taxon>Spirochaetota</taxon>
        <taxon>Spirochaetia</taxon>
        <taxon>Spirochaetales</taxon>
        <taxon>Sphaerochaetaceae</taxon>
        <taxon>Sphaerochaeta</taxon>
    </lineage>
</organism>
<keyword evidence="9 14" id="KW-1133">Transmembrane helix</keyword>
<dbReference type="CDD" id="cd16922">
    <property type="entry name" value="HATPase_EvgS-ArcB-TorS-like"/>
    <property type="match status" value="1"/>
</dbReference>
<dbReference type="InterPro" id="IPR036097">
    <property type="entry name" value="HisK_dim/P_sf"/>
</dbReference>
<dbReference type="Gene3D" id="1.20.120.160">
    <property type="entry name" value="HPT domain"/>
    <property type="match status" value="1"/>
</dbReference>
<dbReference type="CDD" id="cd01007">
    <property type="entry name" value="PBP2_BvgS_HisK_like"/>
    <property type="match status" value="1"/>
</dbReference>
<evidence type="ECO:0000259" key="17">
    <source>
        <dbReference type="PROSITE" id="PS50894"/>
    </source>
</evidence>
<evidence type="ECO:0000313" key="18">
    <source>
        <dbReference type="EMBL" id="UOM50561.1"/>
    </source>
</evidence>
<evidence type="ECO:0000256" key="9">
    <source>
        <dbReference type="ARBA" id="ARBA00022989"/>
    </source>
</evidence>
<dbReference type="PROSITE" id="PS50894">
    <property type="entry name" value="HPT"/>
    <property type="match status" value="1"/>
</dbReference>
<keyword evidence="19" id="KW-1185">Reference proteome</keyword>
<evidence type="ECO:0000256" key="4">
    <source>
        <dbReference type="ARBA" id="ARBA00022475"/>
    </source>
</evidence>
<dbReference type="Gene3D" id="1.10.287.130">
    <property type="match status" value="1"/>
</dbReference>
<dbReference type="PROSITE" id="PS50109">
    <property type="entry name" value="HIS_KIN"/>
    <property type="match status" value="1"/>
</dbReference>
<gene>
    <name evidence="18" type="ORF">MUG09_13440</name>
</gene>
<dbReference type="SUPFAM" id="SSF53850">
    <property type="entry name" value="Periplasmic binding protein-like II"/>
    <property type="match status" value="1"/>
</dbReference>
<dbReference type="InterPro" id="IPR036641">
    <property type="entry name" value="HPT_dom_sf"/>
</dbReference>
<dbReference type="InterPro" id="IPR011006">
    <property type="entry name" value="CheY-like_superfamily"/>
</dbReference>
<name>A0ABY4D8T9_9SPIR</name>